<feature type="active site" description="Tele-phosphohistidine intermediate" evidence="5">
    <location>
        <position position="74"/>
    </location>
</feature>
<dbReference type="GO" id="GO:0046872">
    <property type="term" value="F:metal ion binding"/>
    <property type="evidence" value="ECO:0007669"/>
    <property type="project" value="UniProtKB-KW"/>
</dbReference>
<keyword evidence="6" id="KW-0479">Metal-binding</keyword>
<dbReference type="GO" id="GO:0016740">
    <property type="term" value="F:transferase activity"/>
    <property type="evidence" value="ECO:0007669"/>
    <property type="project" value="UniProtKB-KW"/>
</dbReference>
<dbReference type="Gene3D" id="1.20.58.80">
    <property type="entry name" value="Phosphotransferase system, lactose/cellobiose-type IIA subunit"/>
    <property type="match status" value="1"/>
</dbReference>
<dbReference type="PANTHER" id="PTHR34382">
    <property type="entry name" value="PTS SYSTEM N,N'-DIACETYLCHITOBIOSE-SPECIFIC EIIA COMPONENT"/>
    <property type="match status" value="1"/>
</dbReference>
<evidence type="ECO:0000313" key="8">
    <source>
        <dbReference type="EMBL" id="KGJ54013.1"/>
    </source>
</evidence>
<dbReference type="Proteomes" id="UP000030008">
    <property type="component" value="Unassembled WGS sequence"/>
</dbReference>
<dbReference type="PANTHER" id="PTHR34382:SF7">
    <property type="entry name" value="PTS SYSTEM N,N'-DIACETYLCHITOBIOSE-SPECIFIC EIIA COMPONENT"/>
    <property type="match status" value="1"/>
</dbReference>
<comment type="cofactor">
    <cofactor evidence="6">
        <name>Mg(2+)</name>
        <dbReference type="ChEBI" id="CHEBI:18420"/>
    </cofactor>
    <text evidence="6">Binds 1 Mg(2+) ion per trimer.</text>
</comment>
<gene>
    <name evidence="8" type="ORF">CIAN88_05550</name>
</gene>
<evidence type="ECO:0000256" key="2">
    <source>
        <dbReference type="ARBA" id="ARBA00022597"/>
    </source>
</evidence>
<keyword evidence="3" id="KW-0808">Transferase</keyword>
<reference evidence="8 9" key="1">
    <citation type="submission" date="2014-08" db="EMBL/GenBank/DDBJ databases">
        <title>Clostridium innocuum, an unnegligible vancomycin-resistant pathogen causing extra-intestinal infections.</title>
        <authorList>
            <person name="Feng Y."/>
            <person name="Chiu C.-H."/>
        </authorList>
    </citation>
    <scope>NUCLEOTIDE SEQUENCE [LARGE SCALE GENOMIC DNA]</scope>
    <source>
        <strain evidence="8 9">AN88</strain>
    </source>
</reference>
<proteinExistence type="predicted"/>
<dbReference type="InterPro" id="IPR036542">
    <property type="entry name" value="PTS_IIA_lac/cel_sf"/>
</dbReference>
<keyword evidence="1" id="KW-0813">Transport</keyword>
<dbReference type="EMBL" id="JQIF01000023">
    <property type="protein sequence ID" value="KGJ54013.1"/>
    <property type="molecule type" value="Genomic_DNA"/>
</dbReference>
<evidence type="ECO:0000256" key="5">
    <source>
        <dbReference type="PIRSR" id="PIRSR000699-1"/>
    </source>
</evidence>
<dbReference type="SUPFAM" id="SSF46973">
    <property type="entry name" value="Enzyme IIa from lactose specific PTS, IIa-lac"/>
    <property type="match status" value="1"/>
</dbReference>
<dbReference type="GO" id="GO:0009401">
    <property type="term" value="P:phosphoenolpyruvate-dependent sugar phosphotransferase system"/>
    <property type="evidence" value="ECO:0007669"/>
    <property type="project" value="UniProtKB-KW"/>
</dbReference>
<dbReference type="InterPro" id="IPR003188">
    <property type="entry name" value="PTS_IIA_lac/cel"/>
</dbReference>
<dbReference type="CDD" id="cd00215">
    <property type="entry name" value="PTS_IIA_lac"/>
    <property type="match status" value="1"/>
</dbReference>
<comment type="caution">
    <text evidence="8">The sequence shown here is derived from an EMBL/GenBank/DDBJ whole genome shotgun (WGS) entry which is preliminary data.</text>
</comment>
<evidence type="ECO:0000256" key="4">
    <source>
        <dbReference type="ARBA" id="ARBA00022683"/>
    </source>
</evidence>
<evidence type="ECO:0008006" key="10">
    <source>
        <dbReference type="Google" id="ProtNLM"/>
    </source>
</evidence>
<keyword evidence="4" id="KW-0598">Phosphotransferase system</keyword>
<name>A0A099IAS9_CLOIN</name>
<evidence type="ECO:0000256" key="7">
    <source>
        <dbReference type="PROSITE-ProRule" id="PRU00418"/>
    </source>
</evidence>
<sequence length="107" mass="12013">MNEEQIFTLILNAGDARTLALKAIRAARREDFKEAAKLIKESGQKLSIAHKTQMNLIQNEINGVDSHISLLVIHAQDHLMNAITIKELAQEIVWMKEGITDEDGNVH</sequence>
<feature type="binding site" evidence="6">
    <location>
        <position position="77"/>
    </location>
    <ligand>
        <name>Mg(2+)</name>
        <dbReference type="ChEBI" id="CHEBI:18420"/>
        <note>ligand shared between all trimeric partners</note>
    </ligand>
</feature>
<evidence type="ECO:0000256" key="6">
    <source>
        <dbReference type="PIRSR" id="PIRSR000699-2"/>
    </source>
</evidence>
<dbReference type="Pfam" id="PF02255">
    <property type="entry name" value="PTS_IIA"/>
    <property type="match status" value="1"/>
</dbReference>
<dbReference type="RefSeq" id="WP_044904543.1">
    <property type="nucleotide sequence ID" value="NZ_JQIF01000023.1"/>
</dbReference>
<evidence type="ECO:0000256" key="3">
    <source>
        <dbReference type="ARBA" id="ARBA00022679"/>
    </source>
</evidence>
<dbReference type="PROSITE" id="PS51095">
    <property type="entry name" value="PTS_EIIA_TYPE_3"/>
    <property type="match status" value="1"/>
</dbReference>
<evidence type="ECO:0000256" key="1">
    <source>
        <dbReference type="ARBA" id="ARBA00022448"/>
    </source>
</evidence>
<keyword evidence="6" id="KW-0460">Magnesium</keyword>
<protein>
    <recommendedName>
        <fullName evidence="10">PTS lactose/cellobiose transporter subunit IIA</fullName>
    </recommendedName>
</protein>
<accession>A0A099IAS9</accession>
<dbReference type="AlphaFoldDB" id="A0A099IAS9"/>
<dbReference type="PIRSF" id="PIRSF000699">
    <property type="entry name" value="PTS_IILac_III"/>
    <property type="match status" value="1"/>
</dbReference>
<evidence type="ECO:0000313" key="9">
    <source>
        <dbReference type="Proteomes" id="UP000030008"/>
    </source>
</evidence>
<feature type="modified residue" description="Phosphohistidine; by HPr" evidence="7">
    <location>
        <position position="74"/>
    </location>
</feature>
<keyword evidence="2" id="KW-0762">Sugar transport</keyword>
<organism evidence="8 9">
    <name type="scientific">Clostridium innocuum</name>
    <dbReference type="NCBI Taxonomy" id="1522"/>
    <lineage>
        <taxon>Bacteria</taxon>
        <taxon>Bacillati</taxon>
        <taxon>Bacillota</taxon>
        <taxon>Clostridia</taxon>
        <taxon>Eubacteriales</taxon>
        <taxon>Clostridiaceae</taxon>
        <taxon>Clostridium</taxon>
    </lineage>
</organism>